<organism evidence="1 2">
    <name type="scientific">Candidatus Nitrosotalea okcheonensis</name>
    <dbReference type="NCBI Taxonomy" id="1903276"/>
    <lineage>
        <taxon>Archaea</taxon>
        <taxon>Nitrososphaerota</taxon>
        <taxon>Nitrososphaeria</taxon>
        <taxon>Nitrosotaleales</taxon>
        <taxon>Nitrosotaleaceae</taxon>
        <taxon>Nitrosotalea</taxon>
    </lineage>
</organism>
<gene>
    <name evidence="1" type="ORF">NCS_10207</name>
</gene>
<dbReference type="AlphaFoldDB" id="A0A2H1FCA8"/>
<reference evidence="2" key="1">
    <citation type="submission" date="2017-03" db="EMBL/GenBank/DDBJ databases">
        <authorList>
            <person name="Herbold C."/>
        </authorList>
    </citation>
    <scope>NUCLEOTIDE SEQUENCE [LARGE SCALE GENOMIC DNA]</scope>
</reference>
<dbReference type="Proteomes" id="UP000230607">
    <property type="component" value="Chromosome 1"/>
</dbReference>
<evidence type="ECO:0000313" key="2">
    <source>
        <dbReference type="Proteomes" id="UP000230607"/>
    </source>
</evidence>
<proteinExistence type="predicted"/>
<evidence type="ECO:0000313" key="1">
    <source>
        <dbReference type="EMBL" id="SMH70400.1"/>
    </source>
</evidence>
<keyword evidence="2" id="KW-1185">Reference proteome</keyword>
<dbReference type="EMBL" id="LT841358">
    <property type="protein sequence ID" value="SMH70400.1"/>
    <property type="molecule type" value="Genomic_DNA"/>
</dbReference>
<protein>
    <submittedName>
        <fullName evidence="1">Uncharacterized protein</fullName>
    </submittedName>
</protein>
<accession>A0A2H1FCA8</accession>
<sequence>MAVFAVSTNTVIAGMGKPEKIYRYRYTGLSLYAKTNFADKLYFKLCMTRTIF</sequence>
<name>A0A2H1FCA8_9ARCH</name>